<keyword evidence="2" id="KW-0812">Transmembrane</keyword>
<feature type="compositionally biased region" description="Low complexity" evidence="1">
    <location>
        <begin position="611"/>
        <end position="629"/>
    </location>
</feature>
<feature type="region of interest" description="Disordered" evidence="1">
    <location>
        <begin position="271"/>
        <end position="634"/>
    </location>
</feature>
<feature type="compositionally biased region" description="Polar residues" evidence="1">
    <location>
        <begin position="503"/>
        <end position="516"/>
    </location>
</feature>
<dbReference type="AlphaFoldDB" id="A0A5C5G2B4"/>
<feature type="region of interest" description="Disordered" evidence="1">
    <location>
        <begin position="651"/>
        <end position="857"/>
    </location>
</feature>
<gene>
    <name evidence="3" type="ORF">DMC30DRAFT_392127</name>
</gene>
<evidence type="ECO:0000313" key="3">
    <source>
        <dbReference type="EMBL" id="TNY22532.1"/>
    </source>
</evidence>
<feature type="region of interest" description="Disordered" evidence="1">
    <location>
        <begin position="1"/>
        <end position="53"/>
    </location>
</feature>
<comment type="caution">
    <text evidence="3">The sequence shown here is derived from an EMBL/GenBank/DDBJ whole genome shotgun (WGS) entry which is preliminary data.</text>
</comment>
<evidence type="ECO:0000256" key="1">
    <source>
        <dbReference type="SAM" id="MobiDB-lite"/>
    </source>
</evidence>
<feature type="compositionally biased region" description="Basic and acidic residues" evidence="1">
    <location>
        <begin position="423"/>
        <end position="445"/>
    </location>
</feature>
<feature type="compositionally biased region" description="Low complexity" evidence="1">
    <location>
        <begin position="550"/>
        <end position="582"/>
    </location>
</feature>
<proteinExistence type="predicted"/>
<feature type="region of interest" description="Disordered" evidence="1">
    <location>
        <begin position="178"/>
        <end position="201"/>
    </location>
</feature>
<evidence type="ECO:0000256" key="2">
    <source>
        <dbReference type="SAM" id="Phobius"/>
    </source>
</evidence>
<organism evidence="3 4">
    <name type="scientific">Rhodotorula diobovata</name>
    <dbReference type="NCBI Taxonomy" id="5288"/>
    <lineage>
        <taxon>Eukaryota</taxon>
        <taxon>Fungi</taxon>
        <taxon>Dikarya</taxon>
        <taxon>Basidiomycota</taxon>
        <taxon>Pucciniomycotina</taxon>
        <taxon>Microbotryomycetes</taxon>
        <taxon>Sporidiobolales</taxon>
        <taxon>Sporidiobolaceae</taxon>
        <taxon>Rhodotorula</taxon>
    </lineage>
</organism>
<feature type="compositionally biased region" description="Polar residues" evidence="1">
    <location>
        <begin position="651"/>
        <end position="666"/>
    </location>
</feature>
<accession>A0A5C5G2B4</accession>
<feature type="compositionally biased region" description="Low complexity" evidence="1">
    <location>
        <begin position="362"/>
        <end position="377"/>
    </location>
</feature>
<feature type="compositionally biased region" description="Low complexity" evidence="1">
    <location>
        <begin position="27"/>
        <end position="42"/>
    </location>
</feature>
<feature type="compositionally biased region" description="Low complexity" evidence="1">
    <location>
        <begin position="792"/>
        <end position="811"/>
    </location>
</feature>
<feature type="compositionally biased region" description="Basic and acidic residues" evidence="1">
    <location>
        <begin position="454"/>
        <end position="470"/>
    </location>
</feature>
<feature type="transmembrane region" description="Helical" evidence="2">
    <location>
        <begin position="143"/>
        <end position="167"/>
    </location>
</feature>
<feature type="compositionally biased region" description="Polar residues" evidence="1">
    <location>
        <begin position="341"/>
        <end position="355"/>
    </location>
</feature>
<feature type="compositionally biased region" description="Low complexity" evidence="1">
    <location>
        <begin position="318"/>
        <end position="336"/>
    </location>
</feature>
<reference evidence="3 4" key="1">
    <citation type="submission" date="2019-03" db="EMBL/GenBank/DDBJ databases">
        <title>Rhodosporidium diobovatum UCD-FST 08-225 genome sequencing, assembly, and annotation.</title>
        <authorList>
            <person name="Fakankun I.U."/>
            <person name="Fristensky B."/>
            <person name="Levin D.B."/>
        </authorList>
    </citation>
    <scope>NUCLEOTIDE SEQUENCE [LARGE SCALE GENOMIC DNA]</scope>
    <source>
        <strain evidence="3 4">UCD-FST 08-225</strain>
    </source>
</reference>
<keyword evidence="4" id="KW-1185">Reference proteome</keyword>
<feature type="compositionally biased region" description="Low complexity" evidence="1">
    <location>
        <begin position="673"/>
        <end position="698"/>
    </location>
</feature>
<feature type="compositionally biased region" description="Basic and acidic residues" evidence="1">
    <location>
        <begin position="520"/>
        <end position="531"/>
    </location>
</feature>
<dbReference type="Proteomes" id="UP000311382">
    <property type="component" value="Unassembled WGS sequence"/>
</dbReference>
<dbReference type="EMBL" id="SOZI01000024">
    <property type="protein sequence ID" value="TNY22532.1"/>
    <property type="molecule type" value="Genomic_DNA"/>
</dbReference>
<feature type="compositionally biased region" description="Polar residues" evidence="1">
    <location>
        <begin position="275"/>
        <end position="288"/>
    </location>
</feature>
<evidence type="ECO:0000313" key="4">
    <source>
        <dbReference type="Proteomes" id="UP000311382"/>
    </source>
</evidence>
<protein>
    <submittedName>
        <fullName evidence="3">Proteophosphoglycan ppg4</fullName>
    </submittedName>
</protein>
<feature type="compositionally biased region" description="Low complexity" evidence="1">
    <location>
        <begin position="728"/>
        <end position="749"/>
    </location>
</feature>
<keyword evidence="2" id="KW-1133">Transmembrane helix</keyword>
<sequence length="900" mass="93238">MHHLEQRDTAHPQQDIHRRVMHKRQRAAATTEATTTAAVRTTTTRRRAATTTATPAVTAVESAADLVAPTSTSSSFQPGVAASGTATRSVGDTPPTRIRTHTSASYSYSFAAESSGVPRSSTIAGNSSSGSAAAATTGLPTGAIYGIAIGGGVLAVAILAGIGFCCWKKRKARKADDNLGWTNLGDNNGRRGPPSKPIELGSADAWASNDALAPGSGPYGGGAEKPWAQQSFSSLASYDEKGRGGPQSHTLPVFAPQNHQAARDELLGRPPARSATEQSFPRSATGASLASVPHPHVGGDRARPATGAQSVNDVITFPGQAGPQAPAAATVAQPSPAHLPSRNSPSSSPTAQSNVPLPPSTPQQQQQQPQAARLSQPAHLSFNGVPVGPQPIVASAYPPRRPMRPSEVPSVGAVSASPYAFARRPEQAQRDTQELASDDRLEGRFMEVMTGQVGRDEGESGRRARSKKDTIVGLADAYGGEEGSDDGEDEQRDRVERLPSPPSAATTRATPSSNPRRYSARVDSKPLRELEAMFEQLPTSSSHHHHAVRASEASDLSGLAAAAGVRLGGSSSPSYRASDASSMYAPPAPVAPLALTRRPLGPVPESDSKDSLSPLSAAAAATESSGAHSPYGETKRYEHSIYSAAGEVGEMSSNSIAGSARSTQAKQGGGPAGSTPSSPLVQQRPPAPRVAQQAPSSSVDIFGPSAIQPPARKSSVKAAPLQRKVSTRPAAPAPLRLARNASLAHQQQQPRAREPEPSTPSAADECKNPLTLSTAERDVLQQLGLPGTPELSSSSPRSSPGSSPSSVASSSLATPQTPVFHFSHPSTTDHTVRSFVDVSPSPSPSRDGSFAPQQRKAPQIVVVDPVASGGFDSLAVMAGKQGQQDASYRSATMSLYGMYE</sequence>
<name>A0A5C5G2B4_9BASI</name>
<dbReference type="OrthoDB" id="2527630at2759"/>
<feature type="compositionally biased region" description="Low complexity" evidence="1">
    <location>
        <begin position="833"/>
        <end position="850"/>
    </location>
</feature>
<keyword evidence="2" id="KW-0472">Membrane</keyword>
<feature type="region of interest" description="Disordered" evidence="1">
    <location>
        <begin position="70"/>
        <end position="99"/>
    </location>
</feature>
<feature type="compositionally biased region" description="Basic and acidic residues" evidence="1">
    <location>
        <begin position="1"/>
        <end position="18"/>
    </location>
</feature>